<dbReference type="GO" id="GO:0016491">
    <property type="term" value="F:oxidoreductase activity"/>
    <property type="evidence" value="ECO:0007669"/>
    <property type="project" value="UniProtKB-KW"/>
</dbReference>
<dbReference type="PANTHER" id="PTHR44196">
    <property type="entry name" value="DEHYDROGENASE/REDUCTASE SDR FAMILY MEMBER 7B"/>
    <property type="match status" value="1"/>
</dbReference>
<dbReference type="Proteomes" id="UP000198221">
    <property type="component" value="Chromosome I"/>
</dbReference>
<evidence type="ECO:0000256" key="1">
    <source>
        <dbReference type="ARBA" id="ARBA00006484"/>
    </source>
</evidence>
<dbReference type="PANTHER" id="PTHR44196:SF1">
    <property type="entry name" value="DEHYDROGENASE_REDUCTASE SDR FAMILY MEMBER 7B"/>
    <property type="match status" value="1"/>
</dbReference>
<dbReference type="PRINTS" id="PR00080">
    <property type="entry name" value="SDRFAMILY"/>
</dbReference>
<reference evidence="6" key="1">
    <citation type="submission" date="2016-06" db="EMBL/GenBank/DDBJ databases">
        <authorList>
            <person name="Varghese N."/>
            <person name="Submissions Spin"/>
        </authorList>
    </citation>
    <scope>NUCLEOTIDE SEQUENCE [LARGE SCALE GENOMIC DNA]</scope>
    <source>
        <strain evidence="6">DSM 43819</strain>
    </source>
</reference>
<dbReference type="GO" id="GO:0016020">
    <property type="term" value="C:membrane"/>
    <property type="evidence" value="ECO:0007669"/>
    <property type="project" value="TreeGrafter"/>
</dbReference>
<dbReference type="Gene3D" id="3.40.50.720">
    <property type="entry name" value="NAD(P)-binding Rossmann-like Domain"/>
    <property type="match status" value="1"/>
</dbReference>
<accession>A0A1C5HMV9</accession>
<sequence>MARGGGNSGVGPATGKTTLAPTGVRRYRAPMTTPAAVVTGAAGGLGRAIAAALHADGWTVLLTDVDADAVAAAAAPLGGWSRALDVRDEAACAAVAAEAAGGAAGGLGLWVNNAGILVTGPSWTHDAATRRRLVEVNALGAMNGTLAALDVMRAQGAGHVLNVVSLAGLIAAPGETVYAASKHALLAFSLGTLADLRMAGLRGVHVSCLCPDGIWTPMLHDRLDDPGALASFTGSMLTPERVAARAARLARRPRPVVSLPRWRGAQVRLLDALPRLALALTPVIRAAGRAGQRRQRGRVGANPS</sequence>
<dbReference type="InterPro" id="IPR036291">
    <property type="entry name" value="NAD(P)-bd_dom_sf"/>
</dbReference>
<evidence type="ECO:0000313" key="5">
    <source>
        <dbReference type="EMBL" id="SCG47354.1"/>
    </source>
</evidence>
<protein>
    <submittedName>
        <fullName evidence="5">Short-chain dehydrogenase</fullName>
    </submittedName>
</protein>
<evidence type="ECO:0000256" key="3">
    <source>
        <dbReference type="RuleBase" id="RU000363"/>
    </source>
</evidence>
<evidence type="ECO:0000313" key="6">
    <source>
        <dbReference type="Proteomes" id="UP000198221"/>
    </source>
</evidence>
<keyword evidence="2" id="KW-0560">Oxidoreductase</keyword>
<feature type="region of interest" description="Disordered" evidence="4">
    <location>
        <begin position="1"/>
        <end position="25"/>
    </location>
</feature>
<dbReference type="AlphaFoldDB" id="A0A1C5HMV9"/>
<dbReference type="PRINTS" id="PR00081">
    <property type="entry name" value="GDHRDH"/>
</dbReference>
<dbReference type="CDD" id="cd05233">
    <property type="entry name" value="SDR_c"/>
    <property type="match status" value="1"/>
</dbReference>
<proteinExistence type="inferred from homology"/>
<name>A0A1C5HMV9_9ACTN</name>
<comment type="similarity">
    <text evidence="1 3">Belongs to the short-chain dehydrogenases/reductases (SDR) family.</text>
</comment>
<dbReference type="Pfam" id="PF00106">
    <property type="entry name" value="adh_short"/>
    <property type="match status" value="1"/>
</dbReference>
<keyword evidence="6" id="KW-1185">Reference proteome</keyword>
<organism evidence="5 6">
    <name type="scientific">Micromonospora inositola</name>
    <dbReference type="NCBI Taxonomy" id="47865"/>
    <lineage>
        <taxon>Bacteria</taxon>
        <taxon>Bacillati</taxon>
        <taxon>Actinomycetota</taxon>
        <taxon>Actinomycetes</taxon>
        <taxon>Micromonosporales</taxon>
        <taxon>Micromonosporaceae</taxon>
        <taxon>Micromonospora</taxon>
    </lineage>
</organism>
<evidence type="ECO:0000256" key="2">
    <source>
        <dbReference type="ARBA" id="ARBA00023002"/>
    </source>
</evidence>
<dbReference type="SUPFAM" id="SSF51735">
    <property type="entry name" value="NAD(P)-binding Rossmann-fold domains"/>
    <property type="match status" value="1"/>
</dbReference>
<gene>
    <name evidence="5" type="ORF">GA0070613_1568</name>
</gene>
<evidence type="ECO:0000256" key="4">
    <source>
        <dbReference type="SAM" id="MobiDB-lite"/>
    </source>
</evidence>
<dbReference type="EMBL" id="LT607754">
    <property type="protein sequence ID" value="SCG47354.1"/>
    <property type="molecule type" value="Genomic_DNA"/>
</dbReference>
<dbReference type="InterPro" id="IPR002347">
    <property type="entry name" value="SDR_fam"/>
</dbReference>